<evidence type="ECO:0000313" key="2">
    <source>
        <dbReference type="Proteomes" id="UP000009058"/>
    </source>
</evidence>
<reference evidence="1 2" key="1">
    <citation type="journal article" date="2005" name="Nature">
        <title>The genome sequence of the rice blast fungus Magnaporthe grisea.</title>
        <authorList>
            <person name="Dean R.A."/>
            <person name="Talbot N.J."/>
            <person name="Ebbole D.J."/>
            <person name="Farman M.L."/>
            <person name="Mitchell T.K."/>
            <person name="Orbach M.J."/>
            <person name="Thon M."/>
            <person name="Kulkarni R."/>
            <person name="Xu J.R."/>
            <person name="Pan H."/>
            <person name="Read N.D."/>
            <person name="Lee Y.H."/>
            <person name="Carbone I."/>
            <person name="Brown D."/>
            <person name="Oh Y.Y."/>
            <person name="Donofrio N."/>
            <person name="Jeong J.S."/>
            <person name="Soanes D.M."/>
            <person name="Djonovic S."/>
            <person name="Kolomiets E."/>
            <person name="Rehmeyer C."/>
            <person name="Li W."/>
            <person name="Harding M."/>
            <person name="Kim S."/>
            <person name="Lebrun M.H."/>
            <person name="Bohnert H."/>
            <person name="Coughlan S."/>
            <person name="Butler J."/>
            <person name="Calvo S."/>
            <person name="Ma L.J."/>
            <person name="Nicol R."/>
            <person name="Purcell S."/>
            <person name="Nusbaum C."/>
            <person name="Galagan J.E."/>
            <person name="Birren B.W."/>
        </authorList>
    </citation>
    <scope>NUCLEOTIDE SEQUENCE [LARGE SCALE GENOMIC DNA]</scope>
    <source>
        <strain evidence="2">70-15 / ATCC MYA-4617 / FGSC 8958</strain>
    </source>
</reference>
<dbReference type="InParanoid" id="G4N2D4"/>
<evidence type="ECO:0000313" key="1">
    <source>
        <dbReference type="EMBL" id="EHA53339.1"/>
    </source>
</evidence>
<proteinExistence type="predicted"/>
<dbReference type="EMBL" id="CM001233">
    <property type="protein sequence ID" value="EHA53339.1"/>
    <property type="molecule type" value="Genomic_DNA"/>
</dbReference>
<protein>
    <submittedName>
        <fullName evidence="1">Uncharacterized protein</fullName>
    </submittedName>
</protein>
<gene>
    <name evidence="1" type="ORF">MGG_07904</name>
</gene>
<dbReference type="RefSeq" id="XP_003713146.1">
    <property type="nucleotide sequence ID" value="XM_003713098.1"/>
</dbReference>
<name>G4N2D4_PYRO7</name>
<dbReference type="VEuPathDB" id="FungiDB:MGG_07904"/>
<accession>G4N2D4</accession>
<keyword evidence="2" id="KW-1185">Reference proteome</keyword>
<dbReference type="GeneID" id="2683831"/>
<reference key="2">
    <citation type="submission" date="2011-05" db="EMBL/GenBank/DDBJ databases">
        <title>The Genome Sequence of Magnaporthe oryzae 70-15.</title>
        <authorList>
            <consortium name="The Broad Institute Genome Sequencing Platform"/>
            <person name="Ma L.-J."/>
            <person name="Dead R."/>
            <person name="Young S.K."/>
            <person name="Zeng Q."/>
            <person name="Gargeya S."/>
            <person name="Fitzgerald M."/>
            <person name="Haas B."/>
            <person name="Abouelleil A."/>
            <person name="Alvarado L."/>
            <person name="Arachchi H.M."/>
            <person name="Berlin A."/>
            <person name="Brown A."/>
            <person name="Chapman S.B."/>
            <person name="Chen Z."/>
            <person name="Dunbar C."/>
            <person name="Freedman E."/>
            <person name="Gearin G."/>
            <person name="Gellesch M."/>
            <person name="Goldberg J."/>
            <person name="Griggs A."/>
            <person name="Gujja S."/>
            <person name="Heiman D."/>
            <person name="Howarth C."/>
            <person name="Larson L."/>
            <person name="Lui A."/>
            <person name="MacDonald P.J.P."/>
            <person name="Mehta T."/>
            <person name="Montmayeur A."/>
            <person name="Murphy C."/>
            <person name="Neiman D."/>
            <person name="Pearson M."/>
            <person name="Priest M."/>
            <person name="Roberts A."/>
            <person name="Saif S."/>
            <person name="Shea T."/>
            <person name="Shenoy N."/>
            <person name="Sisk P."/>
            <person name="Stolte C."/>
            <person name="Sykes S."/>
            <person name="Yandava C."/>
            <person name="Wortman J."/>
            <person name="Nusbaum C."/>
            <person name="Birren B."/>
        </authorList>
    </citation>
    <scope>NUCLEOTIDE SEQUENCE</scope>
    <source>
        <strain>70-15</strain>
    </source>
</reference>
<organism evidence="1 2">
    <name type="scientific">Pyricularia oryzae (strain 70-15 / ATCC MYA-4617 / FGSC 8958)</name>
    <name type="common">Rice blast fungus</name>
    <name type="synonym">Magnaporthe oryzae</name>
    <dbReference type="NCBI Taxonomy" id="242507"/>
    <lineage>
        <taxon>Eukaryota</taxon>
        <taxon>Fungi</taxon>
        <taxon>Dikarya</taxon>
        <taxon>Ascomycota</taxon>
        <taxon>Pezizomycotina</taxon>
        <taxon>Sordariomycetes</taxon>
        <taxon>Sordariomycetidae</taxon>
        <taxon>Magnaporthales</taxon>
        <taxon>Pyriculariaceae</taxon>
        <taxon>Pyricularia</taxon>
    </lineage>
</organism>
<dbReference type="HOGENOM" id="CLU_1960006_0_0_1"/>
<sequence>MSFQRVVRANHRLLIKTIKDRQNTTLRKNEGFPSESPSSQKMLKMTRDNACMKLTYGLCTWWINLGDIKAEHLKLLMRVLSTTDFKALLVVRGVNFGEDIINFAQEVIQRHKIRLDTPQPSLRLIWGS</sequence>
<dbReference type="AlphaFoldDB" id="G4N2D4"/>
<dbReference type="KEGG" id="mgr:MGG_07904"/>
<dbReference type="Proteomes" id="UP000009058">
    <property type="component" value="Chromosome 3"/>
</dbReference>